<organism evidence="1">
    <name type="scientific">Anguilla anguilla</name>
    <name type="common">European freshwater eel</name>
    <name type="synonym">Muraena anguilla</name>
    <dbReference type="NCBI Taxonomy" id="7936"/>
    <lineage>
        <taxon>Eukaryota</taxon>
        <taxon>Metazoa</taxon>
        <taxon>Chordata</taxon>
        <taxon>Craniata</taxon>
        <taxon>Vertebrata</taxon>
        <taxon>Euteleostomi</taxon>
        <taxon>Actinopterygii</taxon>
        <taxon>Neopterygii</taxon>
        <taxon>Teleostei</taxon>
        <taxon>Anguilliformes</taxon>
        <taxon>Anguillidae</taxon>
        <taxon>Anguilla</taxon>
    </lineage>
</organism>
<reference evidence="1" key="2">
    <citation type="journal article" date="2015" name="Fish Shellfish Immunol.">
        <title>Early steps in the European eel (Anguilla anguilla)-Vibrio vulnificus interaction in the gills: Role of the RtxA13 toxin.</title>
        <authorList>
            <person name="Callol A."/>
            <person name="Pajuelo D."/>
            <person name="Ebbesson L."/>
            <person name="Teles M."/>
            <person name="MacKenzie S."/>
            <person name="Amaro C."/>
        </authorList>
    </citation>
    <scope>NUCLEOTIDE SEQUENCE</scope>
</reference>
<dbReference type="AlphaFoldDB" id="A0A0E9PLB2"/>
<evidence type="ECO:0000313" key="1">
    <source>
        <dbReference type="EMBL" id="JAH05092.1"/>
    </source>
</evidence>
<accession>A0A0E9PLB2</accession>
<protein>
    <submittedName>
        <fullName evidence="1">Uncharacterized protein</fullName>
    </submittedName>
</protein>
<sequence>MFYFNGNKYCLLNLVAY</sequence>
<reference evidence="1" key="1">
    <citation type="submission" date="2014-11" db="EMBL/GenBank/DDBJ databases">
        <authorList>
            <person name="Amaro Gonzalez C."/>
        </authorList>
    </citation>
    <scope>NUCLEOTIDE SEQUENCE</scope>
</reference>
<dbReference type="EMBL" id="GBXM01103485">
    <property type="protein sequence ID" value="JAH05092.1"/>
    <property type="molecule type" value="Transcribed_RNA"/>
</dbReference>
<proteinExistence type="predicted"/>
<name>A0A0E9PLB2_ANGAN</name>